<organism evidence="1 2">
    <name type="scientific">Amycolatopsis bullii</name>
    <dbReference type="NCBI Taxonomy" id="941987"/>
    <lineage>
        <taxon>Bacteria</taxon>
        <taxon>Bacillati</taxon>
        <taxon>Actinomycetota</taxon>
        <taxon>Actinomycetes</taxon>
        <taxon>Pseudonocardiales</taxon>
        <taxon>Pseudonocardiaceae</taxon>
        <taxon>Amycolatopsis</taxon>
    </lineage>
</organism>
<sequence>MPAGAYRFAGPAGTVTLAELFDGHRRLVVHHTVPDRSRPAAVASAEELSAALQTRDTRLVIVSHAPYTKIEQYRRHFGWDLPVY</sequence>
<accession>A0ABQ3K5P2</accession>
<protein>
    <submittedName>
        <fullName evidence="1">Uncharacterized protein</fullName>
    </submittedName>
</protein>
<dbReference type="InterPro" id="IPR010296">
    <property type="entry name" value="DUF899_thioredox"/>
</dbReference>
<dbReference type="EMBL" id="BNAW01000004">
    <property type="protein sequence ID" value="GHG01969.1"/>
    <property type="molecule type" value="Genomic_DNA"/>
</dbReference>
<keyword evidence="2" id="KW-1185">Reference proteome</keyword>
<evidence type="ECO:0000313" key="1">
    <source>
        <dbReference type="EMBL" id="GHG01969.1"/>
    </source>
</evidence>
<dbReference type="RefSeq" id="WP_229902542.1">
    <property type="nucleotide sequence ID" value="NZ_BNAW01000004.1"/>
</dbReference>
<proteinExistence type="predicted"/>
<dbReference type="Proteomes" id="UP000649955">
    <property type="component" value="Unassembled WGS sequence"/>
</dbReference>
<comment type="caution">
    <text evidence="1">The sequence shown here is derived from an EMBL/GenBank/DDBJ whole genome shotgun (WGS) entry which is preliminary data.</text>
</comment>
<reference evidence="2" key="1">
    <citation type="journal article" date="2019" name="Int. J. Syst. Evol. Microbiol.">
        <title>The Global Catalogue of Microorganisms (GCM) 10K type strain sequencing project: providing services to taxonomists for standard genome sequencing and annotation.</title>
        <authorList>
            <consortium name="The Broad Institute Genomics Platform"/>
            <consortium name="The Broad Institute Genome Sequencing Center for Infectious Disease"/>
            <person name="Wu L."/>
            <person name="Ma J."/>
        </authorList>
    </citation>
    <scope>NUCLEOTIDE SEQUENCE [LARGE SCALE GENOMIC DNA]</scope>
    <source>
        <strain evidence="2">CGMCC 4.7680</strain>
    </source>
</reference>
<dbReference type="Pfam" id="PF05988">
    <property type="entry name" value="DUF899"/>
    <property type="match status" value="1"/>
</dbReference>
<name>A0ABQ3K5P2_9PSEU</name>
<evidence type="ECO:0000313" key="2">
    <source>
        <dbReference type="Proteomes" id="UP000649955"/>
    </source>
</evidence>
<gene>
    <name evidence="1" type="ORF">GCM10017567_16660</name>
</gene>